<sequence>MNSGVSGLDGRVHKGIRHHILQQLQPCSERTVRYLWIALCCMLALVAVFNFQQTNNIQADMAKRRLIEVTVQDLIVQSTALRHLGNARTYETKLGLESRGYQSPQELLNQLAARLAVVEAVNEPGSLAAHAHALRQHLIQIDQLINNPNQQNPSVMDHWFIELSLLNTALKKSALASDEKVNTLQRNNLILTVIVLFFSVGFVGLTLWRQSRLRKRFASELFHLGNQARTDALTGLLNRRGWQDMSGAYLRKMRRENQAQGSVAIIDIDYFKQYNDTYGHEAGDTRLKEFATILRMNFRPGDLIARIGGEEFAVLLPNCTASDAQRIVDRIRLGGQSQVGFSAGISDIAPLETIERTMASADQALYQAKNKGRNRSCLGKM</sequence>
<gene>
    <name evidence="4" type="ORF">RGQ30_08950</name>
</gene>
<evidence type="ECO:0000256" key="2">
    <source>
        <dbReference type="SAM" id="Phobius"/>
    </source>
</evidence>
<keyword evidence="2" id="KW-1133">Transmembrane helix</keyword>
<proteinExistence type="predicted"/>
<dbReference type="PROSITE" id="PS50887">
    <property type="entry name" value="GGDEF"/>
    <property type="match status" value="1"/>
</dbReference>
<dbReference type="CDD" id="cd01949">
    <property type="entry name" value="GGDEF"/>
    <property type="match status" value="1"/>
</dbReference>
<dbReference type="GO" id="GO:0043709">
    <property type="term" value="P:cell adhesion involved in single-species biofilm formation"/>
    <property type="evidence" value="ECO:0007669"/>
    <property type="project" value="TreeGrafter"/>
</dbReference>
<dbReference type="PANTHER" id="PTHR45138:SF24">
    <property type="entry name" value="DIGUANYLATE CYCLASE DGCC-RELATED"/>
    <property type="match status" value="1"/>
</dbReference>
<dbReference type="SUPFAM" id="SSF55073">
    <property type="entry name" value="Nucleotide cyclase"/>
    <property type="match status" value="1"/>
</dbReference>
<dbReference type="PANTHER" id="PTHR45138">
    <property type="entry name" value="REGULATORY COMPONENTS OF SENSORY TRANSDUCTION SYSTEM"/>
    <property type="match status" value="1"/>
</dbReference>
<protein>
    <recommendedName>
        <fullName evidence="1">diguanylate cyclase</fullName>
        <ecNumber evidence="1">2.7.7.65</ecNumber>
    </recommendedName>
</protein>
<keyword evidence="2" id="KW-0472">Membrane</keyword>
<keyword evidence="2" id="KW-0812">Transmembrane</keyword>
<dbReference type="GO" id="GO:1902201">
    <property type="term" value="P:negative regulation of bacterial-type flagellum-dependent cell motility"/>
    <property type="evidence" value="ECO:0007669"/>
    <property type="project" value="TreeGrafter"/>
</dbReference>
<dbReference type="Pfam" id="PF00990">
    <property type="entry name" value="GGDEF"/>
    <property type="match status" value="1"/>
</dbReference>
<evidence type="ECO:0000259" key="3">
    <source>
        <dbReference type="PROSITE" id="PS50887"/>
    </source>
</evidence>
<dbReference type="RefSeq" id="WP_130558121.1">
    <property type="nucleotide sequence ID" value="NZ_AP028947.1"/>
</dbReference>
<name>A0AA86M882_9BURK</name>
<dbReference type="InterPro" id="IPR043128">
    <property type="entry name" value="Rev_trsase/Diguanyl_cyclase"/>
</dbReference>
<feature type="transmembrane region" description="Helical" evidence="2">
    <location>
        <begin position="34"/>
        <end position="51"/>
    </location>
</feature>
<dbReference type="EC" id="2.7.7.65" evidence="1"/>
<dbReference type="NCBIfam" id="TIGR00254">
    <property type="entry name" value="GGDEF"/>
    <property type="match status" value="1"/>
</dbReference>
<dbReference type="KEGG" id="lto:RGQ30_08950"/>
<organism evidence="4 5">
    <name type="scientific">Limnobacter thiooxidans</name>
    <dbReference type="NCBI Taxonomy" id="131080"/>
    <lineage>
        <taxon>Bacteria</taxon>
        <taxon>Pseudomonadati</taxon>
        <taxon>Pseudomonadota</taxon>
        <taxon>Betaproteobacteria</taxon>
        <taxon>Burkholderiales</taxon>
        <taxon>Burkholderiaceae</taxon>
        <taxon>Limnobacter</taxon>
    </lineage>
</organism>
<dbReference type="AlphaFoldDB" id="A0AA86M882"/>
<dbReference type="Proteomes" id="UP001329151">
    <property type="component" value="Chromosome"/>
</dbReference>
<dbReference type="InterPro" id="IPR029787">
    <property type="entry name" value="Nucleotide_cyclase"/>
</dbReference>
<evidence type="ECO:0000256" key="1">
    <source>
        <dbReference type="ARBA" id="ARBA00012528"/>
    </source>
</evidence>
<dbReference type="GO" id="GO:0052621">
    <property type="term" value="F:diguanylate cyclase activity"/>
    <property type="evidence" value="ECO:0007669"/>
    <property type="project" value="UniProtKB-EC"/>
</dbReference>
<dbReference type="FunFam" id="3.30.70.270:FF:000001">
    <property type="entry name" value="Diguanylate cyclase domain protein"/>
    <property type="match status" value="1"/>
</dbReference>
<dbReference type="GO" id="GO:0005886">
    <property type="term" value="C:plasma membrane"/>
    <property type="evidence" value="ECO:0007669"/>
    <property type="project" value="TreeGrafter"/>
</dbReference>
<dbReference type="SMART" id="SM00267">
    <property type="entry name" value="GGDEF"/>
    <property type="match status" value="1"/>
</dbReference>
<feature type="transmembrane region" description="Helical" evidence="2">
    <location>
        <begin position="189"/>
        <end position="208"/>
    </location>
</feature>
<keyword evidence="5" id="KW-1185">Reference proteome</keyword>
<dbReference type="EMBL" id="AP028947">
    <property type="protein sequence ID" value="BET25394.1"/>
    <property type="molecule type" value="Genomic_DNA"/>
</dbReference>
<dbReference type="InterPro" id="IPR000160">
    <property type="entry name" value="GGDEF_dom"/>
</dbReference>
<evidence type="ECO:0000313" key="4">
    <source>
        <dbReference type="EMBL" id="BET25394.1"/>
    </source>
</evidence>
<reference evidence="4 5" key="1">
    <citation type="submission" date="2023-10" db="EMBL/GenBank/DDBJ databases">
        <title>Complete Genome Sequence of Limnobacter thiooxidans CS-K2T, Isolated from freshwater lake sediments in Bavaria, Germany.</title>
        <authorList>
            <person name="Naruki M."/>
            <person name="Watanabe A."/>
            <person name="Warashina T."/>
            <person name="Morita T."/>
            <person name="Arakawa K."/>
        </authorList>
    </citation>
    <scope>NUCLEOTIDE SEQUENCE [LARGE SCALE GENOMIC DNA]</scope>
    <source>
        <strain evidence="4 5">CS-K2</strain>
    </source>
</reference>
<dbReference type="Gene3D" id="3.30.70.270">
    <property type="match status" value="1"/>
</dbReference>
<dbReference type="InterPro" id="IPR050469">
    <property type="entry name" value="Diguanylate_Cyclase"/>
</dbReference>
<evidence type="ECO:0000313" key="5">
    <source>
        <dbReference type="Proteomes" id="UP001329151"/>
    </source>
</evidence>
<accession>A0AA86M882</accession>
<feature type="domain" description="GGDEF" evidence="3">
    <location>
        <begin position="259"/>
        <end position="381"/>
    </location>
</feature>